<feature type="domain" description="Longin" evidence="11">
    <location>
        <begin position="9"/>
        <end position="104"/>
    </location>
</feature>
<dbReference type="RefSeq" id="XP_018010761.1">
    <property type="nucleotide sequence ID" value="XM_018155272.2"/>
</dbReference>
<evidence type="ECO:0000256" key="9">
    <source>
        <dbReference type="ARBA" id="ARBA00025701"/>
    </source>
</evidence>
<dbReference type="Pfam" id="PF00957">
    <property type="entry name" value="Synaptobrevin"/>
    <property type="match status" value="1"/>
</dbReference>
<dbReference type="SMART" id="SM01270">
    <property type="entry name" value="Longin"/>
    <property type="match status" value="1"/>
</dbReference>
<dbReference type="GO" id="GO:0006888">
    <property type="term" value="P:endoplasmic reticulum to Golgi vesicle-mediated transport"/>
    <property type="evidence" value="ECO:0007669"/>
    <property type="project" value="TreeGrafter"/>
</dbReference>
<dbReference type="GeneID" id="108668118"/>
<comment type="similarity">
    <text evidence="2">Belongs to the synaptobrevin family.</text>
</comment>
<keyword evidence="6" id="KW-0449">Lipoprotein</keyword>
<dbReference type="KEGG" id="hazt:108668118"/>
<dbReference type="SUPFAM" id="SSF64356">
    <property type="entry name" value="SNARE-like"/>
    <property type="match status" value="1"/>
</dbReference>
<dbReference type="Proteomes" id="UP000711488">
    <property type="component" value="Unassembled WGS sequence"/>
</dbReference>
<dbReference type="GO" id="GO:0030659">
    <property type="term" value="C:cytoplasmic vesicle membrane"/>
    <property type="evidence" value="ECO:0007669"/>
    <property type="project" value="UniProtKB-SubCell"/>
</dbReference>
<evidence type="ECO:0000256" key="10">
    <source>
        <dbReference type="PROSITE-ProRule" id="PRU00290"/>
    </source>
</evidence>
<evidence type="ECO:0000313" key="13">
    <source>
        <dbReference type="EMBL" id="KAA0188890.1"/>
    </source>
</evidence>
<dbReference type="PANTHER" id="PTHR45806">
    <property type="entry name" value="SYNAPTOBREVIN HOMOLOG YKT6"/>
    <property type="match status" value="1"/>
</dbReference>
<evidence type="ECO:0000256" key="6">
    <source>
        <dbReference type="ARBA" id="ARBA00023288"/>
    </source>
</evidence>
<dbReference type="CTD" id="10652"/>
<dbReference type="Gene3D" id="3.30.450.50">
    <property type="entry name" value="Longin domain"/>
    <property type="match status" value="1"/>
</dbReference>
<dbReference type="PROSITE" id="PS50859">
    <property type="entry name" value="LONGIN"/>
    <property type="match status" value="1"/>
</dbReference>
<evidence type="ECO:0000256" key="8">
    <source>
        <dbReference type="ARBA" id="ARBA00025256"/>
    </source>
</evidence>
<dbReference type="OMA" id="HYIGIIR"/>
<dbReference type="InterPro" id="IPR045848">
    <property type="entry name" value="R-SNARE_YKT6"/>
</dbReference>
<evidence type="ECO:0000256" key="2">
    <source>
        <dbReference type="ARBA" id="ARBA00008025"/>
    </source>
</evidence>
<accession>A0A6A0GUD0</accession>
<dbReference type="GO" id="GO:0000139">
    <property type="term" value="C:Golgi membrane"/>
    <property type="evidence" value="ECO:0007669"/>
    <property type="project" value="UniProtKB-SubCell"/>
</dbReference>
<evidence type="ECO:0000313" key="14">
    <source>
        <dbReference type="Proteomes" id="UP000694843"/>
    </source>
</evidence>
<evidence type="ECO:0000256" key="1">
    <source>
        <dbReference type="ARBA" id="ARBA00004444"/>
    </source>
</evidence>
<evidence type="ECO:0000259" key="11">
    <source>
        <dbReference type="PROSITE" id="PS50859"/>
    </source>
</evidence>
<dbReference type="CDD" id="cd14824">
    <property type="entry name" value="Longin"/>
    <property type="match status" value="1"/>
</dbReference>
<dbReference type="Pfam" id="PF13774">
    <property type="entry name" value="Longin"/>
    <property type="match status" value="1"/>
</dbReference>
<dbReference type="OrthoDB" id="27923at2759"/>
<keyword evidence="4" id="KW-0472">Membrane</keyword>
<dbReference type="EMBL" id="JQDR03013953">
    <property type="protein sequence ID" value="KAA0188890.1"/>
    <property type="molecule type" value="Genomic_DNA"/>
</dbReference>
<evidence type="ECO:0000313" key="15">
    <source>
        <dbReference type="RefSeq" id="XP_018010761.1"/>
    </source>
</evidence>
<comment type="function">
    <text evidence="8">Vesicular soluble NSF attachment protein receptor (v-SNARE) mediating vesicle docking and fusion to a specific acceptor cellular compartment. Functions in endoplasmic reticulum to Golgi transport; as part of a SNARE complex composed of GOSR1, GOSR2 and STX5. Functions in early/recycling endosome to TGN transport; as part of a SNARE complex composed of BET1L, GOSR1 and STX5. Has a S-palmitoyl transferase activity.</text>
</comment>
<keyword evidence="7" id="KW-0636">Prenylation</keyword>
<dbReference type="SUPFAM" id="SSF58038">
    <property type="entry name" value="SNARE fusion complex"/>
    <property type="match status" value="1"/>
</dbReference>
<protein>
    <submittedName>
        <fullName evidence="15">Synaptobrevin homolog YKT6</fullName>
    </submittedName>
</protein>
<comment type="subcellular location">
    <subcellularLocation>
        <location evidence="9">Cytoplasmic vesicle membrane</location>
        <topology evidence="9">Lipid-anchor</topology>
        <orientation evidence="9">Cytoplasmic side</orientation>
    </subcellularLocation>
    <subcellularLocation>
        <location evidence="1">Golgi apparatus membrane</location>
        <topology evidence="1">Lipid-anchor</topology>
        <orientation evidence="1">Cytoplasmic side</orientation>
    </subcellularLocation>
</comment>
<evidence type="ECO:0000256" key="5">
    <source>
        <dbReference type="ARBA" id="ARBA00023139"/>
    </source>
</evidence>
<evidence type="ECO:0000256" key="7">
    <source>
        <dbReference type="ARBA" id="ARBA00023289"/>
    </source>
</evidence>
<keyword evidence="14" id="KW-1185">Reference proteome</keyword>
<dbReference type="InterPro" id="IPR010908">
    <property type="entry name" value="Longin_dom"/>
</dbReference>
<reference evidence="13" key="2">
    <citation type="journal article" date="2018" name="Environ. Sci. Technol.">
        <title>The Toxicogenome of Hyalella azteca: A Model for Sediment Ecotoxicology and Evolutionary Toxicology.</title>
        <authorList>
            <person name="Poynton H.C."/>
            <person name="Hasenbein S."/>
            <person name="Benoit J.B."/>
            <person name="Sepulveda M.S."/>
            <person name="Poelchau M.F."/>
            <person name="Hughes D.S.T."/>
            <person name="Murali S.C."/>
            <person name="Chen S."/>
            <person name="Glastad K.M."/>
            <person name="Goodisman M.A.D."/>
            <person name="Werren J.H."/>
            <person name="Vineis J.H."/>
            <person name="Bowen J.L."/>
            <person name="Friedrich M."/>
            <person name="Jones J."/>
            <person name="Robertson H.M."/>
            <person name="Feyereisen R."/>
            <person name="Mechler-Hickson A."/>
            <person name="Mathers N."/>
            <person name="Lee C.E."/>
            <person name="Colbourne J.K."/>
            <person name="Biales A."/>
            <person name="Johnston J.S."/>
            <person name="Wellborn G.A."/>
            <person name="Rosendale A.J."/>
            <person name="Cridge A.G."/>
            <person name="Munoz-Torres M.C."/>
            <person name="Bain P.A."/>
            <person name="Manny A.R."/>
            <person name="Major K.M."/>
            <person name="Lambert F.N."/>
            <person name="Vulpe C.D."/>
            <person name="Tuck P."/>
            <person name="Blalock B.J."/>
            <person name="Lin Y.Y."/>
            <person name="Smith M.E."/>
            <person name="Ochoa-Acuna H."/>
            <person name="Chen M.M."/>
            <person name="Childers C.P."/>
            <person name="Qu J."/>
            <person name="Dugan S."/>
            <person name="Lee S.L."/>
            <person name="Chao H."/>
            <person name="Dinh H."/>
            <person name="Han Y."/>
            <person name="Doddapaneni H."/>
            <person name="Worley K.C."/>
            <person name="Muzny D.M."/>
            <person name="Gibbs R.A."/>
            <person name="Richards S."/>
        </authorList>
    </citation>
    <scope>NUCLEOTIDE SEQUENCE</scope>
    <source>
        <strain evidence="13">HAZT.00-mixed</strain>
        <tissue evidence="13">Whole organism</tissue>
    </source>
</reference>
<organism evidence="13">
    <name type="scientific">Hyalella azteca</name>
    <name type="common">Amphipod</name>
    <dbReference type="NCBI Taxonomy" id="294128"/>
    <lineage>
        <taxon>Eukaryota</taxon>
        <taxon>Metazoa</taxon>
        <taxon>Ecdysozoa</taxon>
        <taxon>Arthropoda</taxon>
        <taxon>Crustacea</taxon>
        <taxon>Multicrustacea</taxon>
        <taxon>Malacostraca</taxon>
        <taxon>Eumalacostraca</taxon>
        <taxon>Peracarida</taxon>
        <taxon>Amphipoda</taxon>
        <taxon>Senticaudata</taxon>
        <taxon>Talitrida</taxon>
        <taxon>Talitroidea</taxon>
        <taxon>Hyalellidae</taxon>
        <taxon>Hyalella</taxon>
    </lineage>
</organism>
<evidence type="ECO:0000259" key="12">
    <source>
        <dbReference type="PROSITE" id="PS50892"/>
    </source>
</evidence>
<dbReference type="PROSITE" id="PS50892">
    <property type="entry name" value="V_SNARE"/>
    <property type="match status" value="1"/>
</dbReference>
<dbReference type="InterPro" id="IPR011012">
    <property type="entry name" value="Longin-like_dom_sf"/>
</dbReference>
<evidence type="ECO:0000256" key="3">
    <source>
        <dbReference type="ARBA" id="ARBA00022481"/>
    </source>
</evidence>
<dbReference type="InterPro" id="IPR042855">
    <property type="entry name" value="V_SNARE_CC"/>
</dbReference>
<reference evidence="13" key="1">
    <citation type="submission" date="2014-08" db="EMBL/GenBank/DDBJ databases">
        <authorList>
            <person name="Murali S."/>
            <person name="Richards S."/>
            <person name="Bandaranaike D."/>
            <person name="Bellair M."/>
            <person name="Blankenburg K."/>
            <person name="Chao H."/>
            <person name="Dinh H."/>
            <person name="Doddapaneni H."/>
            <person name="Dugan-Rocha S."/>
            <person name="Elkadiri S."/>
            <person name="Gnanaolivu R."/>
            <person name="Hughes D."/>
            <person name="Lee S."/>
            <person name="Li M."/>
            <person name="Ming W."/>
            <person name="Munidasa M."/>
            <person name="Muniz J."/>
            <person name="Nguyen L."/>
            <person name="Osuji N."/>
            <person name="Pu L.-L."/>
            <person name="Puazo M."/>
            <person name="Skinner E."/>
            <person name="Qu C."/>
            <person name="Quiroz J."/>
            <person name="Raj R."/>
            <person name="Weissenberger G."/>
            <person name="Xin Y."/>
            <person name="Zou X."/>
            <person name="Han Y."/>
            <person name="Worley K."/>
            <person name="Muzny D."/>
            <person name="Gibbs R."/>
        </authorList>
    </citation>
    <scope>NUCLEOTIDE SEQUENCE</scope>
    <source>
        <strain evidence="13">HAZT.00-mixed</strain>
        <tissue evidence="13">Whole organism</tissue>
    </source>
</reference>
<reference evidence="13" key="3">
    <citation type="submission" date="2019-06" db="EMBL/GenBank/DDBJ databases">
        <authorList>
            <person name="Poynton C."/>
            <person name="Hasenbein S."/>
            <person name="Benoit J.B."/>
            <person name="Sepulveda M.S."/>
            <person name="Poelchau M.F."/>
            <person name="Murali S.C."/>
            <person name="Chen S."/>
            <person name="Glastad K.M."/>
            <person name="Werren J.H."/>
            <person name="Vineis J.H."/>
            <person name="Bowen J.L."/>
            <person name="Friedrich M."/>
            <person name="Jones J."/>
            <person name="Robertson H.M."/>
            <person name="Feyereisen R."/>
            <person name="Mechler-Hickson A."/>
            <person name="Mathers N."/>
            <person name="Lee C.E."/>
            <person name="Colbourne J.K."/>
            <person name="Biales A."/>
            <person name="Johnston J.S."/>
            <person name="Wellborn G.A."/>
            <person name="Rosendale A.J."/>
            <person name="Cridge A.G."/>
            <person name="Munoz-Torres M.C."/>
            <person name="Bain P.A."/>
            <person name="Manny A.R."/>
            <person name="Major K.M."/>
            <person name="Lambert F.N."/>
            <person name="Vulpe C.D."/>
            <person name="Tuck P."/>
            <person name="Blalock B.J."/>
            <person name="Lin Y.-Y."/>
            <person name="Smith M.E."/>
            <person name="Ochoa-Acuna H."/>
            <person name="Chen M.-J.M."/>
            <person name="Childers C.P."/>
            <person name="Qu J."/>
            <person name="Dugan S."/>
            <person name="Lee S.L."/>
            <person name="Chao H."/>
            <person name="Dinh H."/>
            <person name="Han Y."/>
            <person name="Doddapaneni H."/>
            <person name="Worley K.C."/>
            <person name="Muzny D.M."/>
            <person name="Gibbs R.A."/>
            <person name="Richards S."/>
        </authorList>
    </citation>
    <scope>NUCLEOTIDE SEQUENCE</scope>
    <source>
        <strain evidence="13">HAZT.00-mixed</strain>
        <tissue evidence="13">Whole organism</tissue>
    </source>
</reference>
<dbReference type="CDD" id="cd15867">
    <property type="entry name" value="R-SNARE_YKT6"/>
    <property type="match status" value="1"/>
</dbReference>
<dbReference type="GO" id="GO:0005484">
    <property type="term" value="F:SNAP receptor activity"/>
    <property type="evidence" value="ECO:0007669"/>
    <property type="project" value="TreeGrafter"/>
</dbReference>
<feature type="domain" description="V-SNARE coiled-coil homology" evidence="12">
    <location>
        <begin position="141"/>
        <end position="201"/>
    </location>
</feature>
<reference evidence="15" key="4">
    <citation type="submission" date="2025-04" db="UniProtKB">
        <authorList>
            <consortium name="RefSeq"/>
        </authorList>
    </citation>
    <scope>IDENTIFICATION</scope>
    <source>
        <tissue evidence="15">Whole organism</tissue>
    </source>
</reference>
<keyword evidence="10" id="KW-0175">Coiled coil</keyword>
<name>A0A6A0GUD0_HYAAZ</name>
<dbReference type="FunFam" id="1.20.5.110:FF:000020">
    <property type="entry name" value="synaptobrevin homolog YKT6"/>
    <property type="match status" value="1"/>
</dbReference>
<evidence type="ECO:0000256" key="4">
    <source>
        <dbReference type="ARBA" id="ARBA00023136"/>
    </source>
</evidence>
<sequence length="201" mass="22833">MVKLFALSVLYKPTSDVSPTTLKAAYDLQQFSFFQRSSIQEFMAFTSKIITERCAVGSRQSVKEQEYMCHVFVRSDGLAGVVVSDHEYQYRVAHTMIDKVLDEFAAKVPSHLWPGTHETAIPFTELPALLAKWQNPREADAITRVQEEVEDTKIILHNTIEAVLERGEKLDDLVNKSEMLSMQSKAFYKTARKTNSCCNFG</sequence>
<dbReference type="AlphaFoldDB" id="A0A6A0GUD0"/>
<dbReference type="PANTHER" id="PTHR45806:SF1">
    <property type="entry name" value="SYNAPTOBREVIN HOMOLOG YKT6"/>
    <property type="match status" value="1"/>
</dbReference>
<dbReference type="Proteomes" id="UP000694843">
    <property type="component" value="Unplaced"/>
</dbReference>
<keyword evidence="3" id="KW-0488">Methylation</keyword>
<dbReference type="Gene3D" id="1.20.5.110">
    <property type="match status" value="1"/>
</dbReference>
<proteinExistence type="inferred from homology"/>
<keyword evidence="5" id="KW-0564">Palmitate</keyword>
<gene>
    <name evidence="15" type="primary">LOC108668118</name>
    <name evidence="13" type="ORF">HAZT_HAZT005910</name>
</gene>